<protein>
    <submittedName>
        <fullName evidence="3">RNA-binding protein YhbY</fullName>
    </submittedName>
</protein>
<feature type="domain" description="CRM" evidence="2">
    <location>
        <begin position="1"/>
        <end position="97"/>
    </location>
</feature>
<dbReference type="Pfam" id="PF01985">
    <property type="entry name" value="CRS1_YhbY"/>
    <property type="match status" value="1"/>
</dbReference>
<evidence type="ECO:0000259" key="2">
    <source>
        <dbReference type="PROSITE" id="PS51295"/>
    </source>
</evidence>
<organism evidence="3">
    <name type="scientific">bioreactor metagenome</name>
    <dbReference type="NCBI Taxonomy" id="1076179"/>
    <lineage>
        <taxon>unclassified sequences</taxon>
        <taxon>metagenomes</taxon>
        <taxon>ecological metagenomes</taxon>
    </lineage>
</organism>
<evidence type="ECO:0000313" key="3">
    <source>
        <dbReference type="EMBL" id="MPN07635.1"/>
    </source>
</evidence>
<dbReference type="Gene3D" id="3.30.110.60">
    <property type="entry name" value="YhbY-like"/>
    <property type="match status" value="1"/>
</dbReference>
<name>A0A645F004_9ZZZZ</name>
<dbReference type="InterPro" id="IPR001890">
    <property type="entry name" value="RNA-binding_CRM"/>
</dbReference>
<proteinExistence type="predicted"/>
<dbReference type="SUPFAM" id="SSF75471">
    <property type="entry name" value="YhbY-like"/>
    <property type="match status" value="1"/>
</dbReference>
<dbReference type="SMART" id="SM01103">
    <property type="entry name" value="CRS1_YhbY"/>
    <property type="match status" value="1"/>
</dbReference>
<dbReference type="PROSITE" id="PS51295">
    <property type="entry name" value="CRM"/>
    <property type="match status" value="1"/>
</dbReference>
<reference evidence="3" key="1">
    <citation type="submission" date="2019-08" db="EMBL/GenBank/DDBJ databases">
        <authorList>
            <person name="Kucharzyk K."/>
            <person name="Murdoch R.W."/>
            <person name="Higgins S."/>
            <person name="Loffler F."/>
        </authorList>
    </citation>
    <scope>NUCLEOTIDE SEQUENCE</scope>
</reference>
<accession>A0A645F004</accession>
<dbReference type="EMBL" id="VSSQ01053634">
    <property type="protein sequence ID" value="MPN07635.1"/>
    <property type="molecule type" value="Genomic_DNA"/>
</dbReference>
<gene>
    <name evidence="3" type="primary">yhbY_10</name>
    <name evidence="3" type="ORF">SDC9_154906</name>
</gene>
<evidence type="ECO:0000256" key="1">
    <source>
        <dbReference type="ARBA" id="ARBA00022884"/>
    </source>
</evidence>
<sequence length="97" mass="10932">MEITSKQRAKLKGLAQNLETIAQFGKNELSPEQITMVDQMLTKRELIKCAVLESSPYTARELAELLAQETGAISVQAIGRRFVLYRRNPKEPVITLD</sequence>
<dbReference type="GO" id="GO:0003723">
    <property type="term" value="F:RNA binding"/>
    <property type="evidence" value="ECO:0007669"/>
    <property type="project" value="UniProtKB-KW"/>
</dbReference>
<dbReference type="InterPro" id="IPR051925">
    <property type="entry name" value="RNA-binding_domain"/>
</dbReference>
<keyword evidence="1" id="KW-0694">RNA-binding</keyword>
<dbReference type="InterPro" id="IPR035920">
    <property type="entry name" value="YhbY-like_sf"/>
</dbReference>
<comment type="caution">
    <text evidence="3">The sequence shown here is derived from an EMBL/GenBank/DDBJ whole genome shotgun (WGS) entry which is preliminary data.</text>
</comment>
<dbReference type="PANTHER" id="PTHR40065">
    <property type="entry name" value="RNA-BINDING PROTEIN YHBY"/>
    <property type="match status" value="1"/>
</dbReference>
<dbReference type="PANTHER" id="PTHR40065:SF3">
    <property type="entry name" value="RNA-BINDING PROTEIN YHBY"/>
    <property type="match status" value="1"/>
</dbReference>
<dbReference type="AlphaFoldDB" id="A0A645F004"/>